<gene>
    <name evidence="1" type="ORF">GCM10017056_47510</name>
</gene>
<dbReference type="Proteomes" id="UP000626220">
    <property type="component" value="Unassembled WGS sequence"/>
</dbReference>
<reference evidence="1" key="1">
    <citation type="journal article" date="2014" name="Int. J. Syst. Evol. Microbiol.">
        <title>Complete genome sequence of Corynebacterium casei LMG S-19264T (=DSM 44701T), isolated from a smear-ripened cheese.</title>
        <authorList>
            <consortium name="US DOE Joint Genome Institute (JGI-PGF)"/>
            <person name="Walter F."/>
            <person name="Albersmeier A."/>
            <person name="Kalinowski J."/>
            <person name="Ruckert C."/>
        </authorList>
    </citation>
    <scope>NUCLEOTIDE SEQUENCE</scope>
    <source>
        <strain evidence="1">KCTC 42650</strain>
    </source>
</reference>
<accession>A0A8J3H2F9</accession>
<dbReference type="EMBL" id="BNCJ01000027">
    <property type="protein sequence ID" value="GHF71091.1"/>
    <property type="molecule type" value="Genomic_DNA"/>
</dbReference>
<reference evidence="1" key="2">
    <citation type="submission" date="2020-09" db="EMBL/GenBank/DDBJ databases">
        <authorList>
            <person name="Sun Q."/>
            <person name="Kim S."/>
        </authorList>
    </citation>
    <scope>NUCLEOTIDE SEQUENCE</scope>
    <source>
        <strain evidence="1">KCTC 42650</strain>
    </source>
</reference>
<name>A0A8J3H2F9_9RHOB</name>
<dbReference type="AlphaFoldDB" id="A0A8J3H2F9"/>
<keyword evidence="2" id="KW-1185">Reference proteome</keyword>
<evidence type="ECO:0000313" key="1">
    <source>
        <dbReference type="EMBL" id="GHF71091.1"/>
    </source>
</evidence>
<organism evidence="1 2">
    <name type="scientific">Seohaeicola zhoushanensis</name>
    <dbReference type="NCBI Taxonomy" id="1569283"/>
    <lineage>
        <taxon>Bacteria</taxon>
        <taxon>Pseudomonadati</taxon>
        <taxon>Pseudomonadota</taxon>
        <taxon>Alphaproteobacteria</taxon>
        <taxon>Rhodobacterales</taxon>
        <taxon>Roseobacteraceae</taxon>
        <taxon>Seohaeicola</taxon>
    </lineage>
</organism>
<proteinExistence type="predicted"/>
<sequence>MGYTPPPFHAAPASGMIPSMNRIILAIALLPLPAFAQQVSDAALAECQAQHQSYTEVMECLPLVETAHRMLAAISTEEVFAPAASNVLPWCKEHNELTANVWQCVHTAITDAGKLLEMVGDPSRINDPRFATIASPGATERLSSLIRTAMEEFGPGVGHYVIGTKHFE</sequence>
<comment type="caution">
    <text evidence="1">The sequence shown here is derived from an EMBL/GenBank/DDBJ whole genome shotgun (WGS) entry which is preliminary data.</text>
</comment>
<protein>
    <submittedName>
        <fullName evidence="1">Uncharacterized protein</fullName>
    </submittedName>
</protein>
<evidence type="ECO:0000313" key="2">
    <source>
        <dbReference type="Proteomes" id="UP000626220"/>
    </source>
</evidence>